<reference evidence="7 8" key="1">
    <citation type="submission" date="2015-01" db="EMBL/GenBank/DDBJ databases">
        <title>Paenibacillus swuensis/DY6/whole genome sequencing.</title>
        <authorList>
            <person name="Kim M.K."/>
            <person name="Srinivasan S."/>
            <person name="Lee J.-J."/>
        </authorList>
    </citation>
    <scope>NUCLEOTIDE SEQUENCE [LARGE SCALE GENOMIC DNA]</scope>
    <source>
        <strain evidence="7 8">DY6</strain>
    </source>
</reference>
<keyword evidence="4" id="KW-0597">Phosphoprotein</keyword>
<evidence type="ECO:0000313" key="7">
    <source>
        <dbReference type="EMBL" id="ANE45580.1"/>
    </source>
</evidence>
<feature type="domain" description="Response regulatory" evidence="6">
    <location>
        <begin position="3"/>
        <end position="120"/>
    </location>
</feature>
<protein>
    <recommendedName>
        <fullName evidence="9">AraC family transcriptional regulator</fullName>
    </recommendedName>
</protein>
<dbReference type="InterPro" id="IPR009057">
    <property type="entry name" value="Homeodomain-like_sf"/>
</dbReference>
<gene>
    <name evidence="7" type="ORF">SY83_03850</name>
</gene>
<dbReference type="PANTHER" id="PTHR43280:SF10">
    <property type="entry name" value="REGULATORY PROTEIN POCR"/>
    <property type="match status" value="1"/>
</dbReference>
<keyword evidence="2" id="KW-0238">DNA-binding</keyword>
<keyword evidence="3" id="KW-0804">Transcription</keyword>
<sequence length="531" mass="61477">MYTIMLVDDDLPVLEYLSEAIPWNALGLEVQAMCVNGAQAYEHAEQRMPDILLTDIGMPEMDGLTLVNALKLKSKRLRTVILSCHDEFEYAQKAVKLNVDDYVLKETMSAKTLQPILESMVQKLDEETNAQGEREAMRRRSERNKSVSKETFLRQFLSTPLLDERPWISELAQLGMSVQNRVLTPVWGFVHRYTEQEARFHSPEVMSFAIENLLDEALEHQGVVFRMNSREFIILFPTADDLKVNRAEGIADCLQSVQGKLNQYLRMPMTFVTGEPAGDLGQLKKQLSMWAERPEIRFYLPERAVLPHRVMNSQFANRPLFADVSEAMESIRKRLLEENRAGIRELISDWFRAARDAQIHPEQLRNFALRMMMDTQSKLHSLQHFLSSYTTELLHRSVATKETVHELEDWMQSFYEEALTVMATIAKSSRRTEIAEAKRYVELHLHTKISLEEVAGMLHLNPSYFSRLFKKETDMSFIEYVTGQKMEKAKLLLRESGKPIQEIALMLGFETTSYFNKVFKDFTGHKPSEYI</sequence>
<dbReference type="InterPro" id="IPR001789">
    <property type="entry name" value="Sig_transdc_resp-reg_receiver"/>
</dbReference>
<dbReference type="Pfam" id="PF00072">
    <property type="entry name" value="Response_reg"/>
    <property type="match status" value="1"/>
</dbReference>
<dbReference type="STRING" id="1178515.SY83_03850"/>
<evidence type="ECO:0000259" key="6">
    <source>
        <dbReference type="PROSITE" id="PS50110"/>
    </source>
</evidence>
<dbReference type="PROSITE" id="PS01124">
    <property type="entry name" value="HTH_ARAC_FAMILY_2"/>
    <property type="match status" value="1"/>
</dbReference>
<dbReference type="PRINTS" id="PR00032">
    <property type="entry name" value="HTHARAC"/>
</dbReference>
<dbReference type="SUPFAM" id="SSF52172">
    <property type="entry name" value="CheY-like"/>
    <property type="match status" value="1"/>
</dbReference>
<dbReference type="PATRIC" id="fig|1178515.4.peg.764"/>
<dbReference type="InterPro" id="IPR020449">
    <property type="entry name" value="Tscrpt_reg_AraC-type_HTH"/>
</dbReference>
<dbReference type="SMART" id="SM00342">
    <property type="entry name" value="HTH_ARAC"/>
    <property type="match status" value="1"/>
</dbReference>
<accession>A0A172TEZ3</accession>
<dbReference type="KEGG" id="pswu:SY83_03850"/>
<dbReference type="CDD" id="cd17536">
    <property type="entry name" value="REC_YesN-like"/>
    <property type="match status" value="1"/>
</dbReference>
<keyword evidence="8" id="KW-1185">Reference proteome</keyword>
<dbReference type="Gene3D" id="1.10.10.60">
    <property type="entry name" value="Homeodomain-like"/>
    <property type="match status" value="2"/>
</dbReference>
<organism evidence="7 8">
    <name type="scientific">Paenibacillus swuensis</name>
    <dbReference type="NCBI Taxonomy" id="1178515"/>
    <lineage>
        <taxon>Bacteria</taxon>
        <taxon>Bacillati</taxon>
        <taxon>Bacillota</taxon>
        <taxon>Bacilli</taxon>
        <taxon>Bacillales</taxon>
        <taxon>Paenibacillaceae</taxon>
        <taxon>Paenibacillus</taxon>
    </lineage>
</organism>
<dbReference type="Gene3D" id="3.40.50.2300">
    <property type="match status" value="1"/>
</dbReference>
<dbReference type="GO" id="GO:0003700">
    <property type="term" value="F:DNA-binding transcription factor activity"/>
    <property type="evidence" value="ECO:0007669"/>
    <property type="project" value="InterPro"/>
</dbReference>
<evidence type="ECO:0000256" key="1">
    <source>
        <dbReference type="ARBA" id="ARBA00023015"/>
    </source>
</evidence>
<feature type="modified residue" description="4-aspartylphosphate" evidence="4">
    <location>
        <position position="55"/>
    </location>
</feature>
<evidence type="ECO:0008006" key="9">
    <source>
        <dbReference type="Google" id="ProtNLM"/>
    </source>
</evidence>
<dbReference type="PANTHER" id="PTHR43280">
    <property type="entry name" value="ARAC-FAMILY TRANSCRIPTIONAL REGULATOR"/>
    <property type="match status" value="1"/>
</dbReference>
<evidence type="ECO:0000256" key="2">
    <source>
        <dbReference type="ARBA" id="ARBA00023125"/>
    </source>
</evidence>
<dbReference type="SMART" id="SM00448">
    <property type="entry name" value="REC"/>
    <property type="match status" value="1"/>
</dbReference>
<evidence type="ECO:0000259" key="5">
    <source>
        <dbReference type="PROSITE" id="PS01124"/>
    </source>
</evidence>
<dbReference type="InterPro" id="IPR011006">
    <property type="entry name" value="CheY-like_superfamily"/>
</dbReference>
<dbReference type="InterPro" id="IPR018060">
    <property type="entry name" value="HTH_AraC"/>
</dbReference>
<dbReference type="GO" id="GO:0000160">
    <property type="term" value="P:phosphorelay signal transduction system"/>
    <property type="evidence" value="ECO:0007669"/>
    <property type="project" value="InterPro"/>
</dbReference>
<feature type="domain" description="HTH araC/xylS-type" evidence="5">
    <location>
        <begin position="435"/>
        <end position="531"/>
    </location>
</feature>
<proteinExistence type="predicted"/>
<name>A0A172TEZ3_9BACL</name>
<evidence type="ECO:0000313" key="8">
    <source>
        <dbReference type="Proteomes" id="UP000076927"/>
    </source>
</evidence>
<dbReference type="InterPro" id="IPR018062">
    <property type="entry name" value="HTH_AraC-typ_CS"/>
</dbReference>
<evidence type="ECO:0000256" key="3">
    <source>
        <dbReference type="ARBA" id="ARBA00023163"/>
    </source>
</evidence>
<dbReference type="PROSITE" id="PS50110">
    <property type="entry name" value="RESPONSE_REGULATORY"/>
    <property type="match status" value="1"/>
</dbReference>
<evidence type="ECO:0000256" key="4">
    <source>
        <dbReference type="PROSITE-ProRule" id="PRU00169"/>
    </source>
</evidence>
<dbReference type="OrthoDB" id="342399at2"/>
<dbReference type="Pfam" id="PF12833">
    <property type="entry name" value="HTH_18"/>
    <property type="match status" value="1"/>
</dbReference>
<dbReference type="GO" id="GO:0043565">
    <property type="term" value="F:sequence-specific DNA binding"/>
    <property type="evidence" value="ECO:0007669"/>
    <property type="project" value="InterPro"/>
</dbReference>
<dbReference type="Proteomes" id="UP000076927">
    <property type="component" value="Chromosome"/>
</dbReference>
<dbReference type="SUPFAM" id="SSF46689">
    <property type="entry name" value="Homeodomain-like"/>
    <property type="match status" value="2"/>
</dbReference>
<keyword evidence="1" id="KW-0805">Transcription regulation</keyword>
<dbReference type="EMBL" id="CP011388">
    <property type="protein sequence ID" value="ANE45580.1"/>
    <property type="molecule type" value="Genomic_DNA"/>
</dbReference>
<dbReference type="AlphaFoldDB" id="A0A172TEZ3"/>
<dbReference type="PROSITE" id="PS00041">
    <property type="entry name" value="HTH_ARAC_FAMILY_1"/>
    <property type="match status" value="1"/>
</dbReference>